<dbReference type="GO" id="GO:0005298">
    <property type="term" value="F:proline:sodium symporter activity"/>
    <property type="evidence" value="ECO:0007669"/>
    <property type="project" value="UniProtKB-UniRule"/>
</dbReference>
<comment type="caution">
    <text evidence="15">The sequence shown here is derived from an EMBL/GenBank/DDBJ whole genome shotgun (WGS) entry which is preliminary data.</text>
</comment>
<feature type="transmembrane region" description="Helical" evidence="14">
    <location>
        <begin position="195"/>
        <end position="217"/>
    </location>
</feature>
<dbReference type="AlphaFoldDB" id="A0A268NZ87"/>
<evidence type="ECO:0000256" key="4">
    <source>
        <dbReference type="ARBA" id="ARBA00022475"/>
    </source>
</evidence>
<dbReference type="GO" id="GO:0015824">
    <property type="term" value="P:proline transport"/>
    <property type="evidence" value="ECO:0007669"/>
    <property type="project" value="UniProtKB-UniRule"/>
</dbReference>
<feature type="transmembrane region" description="Helical" evidence="14">
    <location>
        <begin position="7"/>
        <end position="26"/>
    </location>
</feature>
<feature type="transmembrane region" description="Helical" evidence="14">
    <location>
        <begin position="458"/>
        <end position="476"/>
    </location>
</feature>
<dbReference type="PANTHER" id="PTHR48086">
    <property type="entry name" value="SODIUM/PROLINE SYMPORTER-RELATED"/>
    <property type="match status" value="1"/>
</dbReference>
<evidence type="ECO:0000256" key="2">
    <source>
        <dbReference type="ARBA" id="ARBA00006434"/>
    </source>
</evidence>
<feature type="transmembrane region" description="Helical" evidence="14">
    <location>
        <begin position="275"/>
        <end position="296"/>
    </location>
</feature>
<evidence type="ECO:0000256" key="6">
    <source>
        <dbReference type="ARBA" id="ARBA00022847"/>
    </source>
</evidence>
<dbReference type="PANTHER" id="PTHR48086:SF3">
    <property type="entry name" value="SODIUM_PROLINE SYMPORTER"/>
    <property type="match status" value="1"/>
</dbReference>
<keyword evidence="4 14" id="KW-1003">Cell membrane</keyword>
<evidence type="ECO:0000256" key="14">
    <source>
        <dbReference type="RuleBase" id="RU366012"/>
    </source>
</evidence>
<comment type="catalytic activity">
    <reaction evidence="12">
        <text>L-proline(in) + Na(+)(in) = L-proline(out) + Na(+)(out)</text>
        <dbReference type="Rhea" id="RHEA:28967"/>
        <dbReference type="ChEBI" id="CHEBI:29101"/>
        <dbReference type="ChEBI" id="CHEBI:60039"/>
    </reaction>
</comment>
<dbReference type="InterPro" id="IPR050277">
    <property type="entry name" value="Sodium:Solute_Symporter"/>
</dbReference>
<comment type="similarity">
    <text evidence="2 13">Belongs to the sodium:solute symporter (SSF) (TC 2.A.21) family.</text>
</comment>
<keyword evidence="9 14" id="KW-0406">Ion transport</keyword>
<keyword evidence="14" id="KW-0029">Amino-acid transport</keyword>
<dbReference type="GO" id="GO:0031402">
    <property type="term" value="F:sodium ion binding"/>
    <property type="evidence" value="ECO:0007669"/>
    <property type="project" value="UniProtKB-UniRule"/>
</dbReference>
<protein>
    <recommendedName>
        <fullName evidence="14">Sodium/proline symporter</fullName>
    </recommendedName>
    <alternativeName>
        <fullName evidence="14">Proline permease</fullName>
    </alternativeName>
</protein>
<dbReference type="GO" id="GO:0005886">
    <property type="term" value="C:plasma membrane"/>
    <property type="evidence" value="ECO:0007669"/>
    <property type="project" value="UniProtKB-SubCell"/>
</dbReference>
<keyword evidence="5 14" id="KW-0812">Transmembrane</keyword>
<dbReference type="EMBL" id="NPCC01000012">
    <property type="protein sequence ID" value="PAE88816.1"/>
    <property type="molecule type" value="Genomic_DNA"/>
</dbReference>
<gene>
    <name evidence="15" type="primary">putP</name>
    <name evidence="15" type="ORF">CHH72_10600</name>
</gene>
<keyword evidence="8 14" id="KW-0915">Sodium</keyword>
<evidence type="ECO:0000256" key="13">
    <source>
        <dbReference type="RuleBase" id="RU362091"/>
    </source>
</evidence>
<evidence type="ECO:0000256" key="3">
    <source>
        <dbReference type="ARBA" id="ARBA00022448"/>
    </source>
</evidence>
<feature type="transmembrane region" description="Helical" evidence="14">
    <location>
        <begin position="229"/>
        <end position="249"/>
    </location>
</feature>
<reference evidence="15 16" key="1">
    <citation type="submission" date="2017-07" db="EMBL/GenBank/DDBJ databases">
        <title>Isolation and whole genome analysis of endospore-forming bacteria from heroin.</title>
        <authorList>
            <person name="Kalinowski J."/>
            <person name="Ahrens B."/>
            <person name="Al-Dilaimi A."/>
            <person name="Winkler A."/>
            <person name="Wibberg D."/>
            <person name="Schleenbecker U."/>
            <person name="Ruckert C."/>
            <person name="Wolfel R."/>
            <person name="Grass G."/>
        </authorList>
    </citation>
    <scope>NUCLEOTIDE SEQUENCE [LARGE SCALE GENOMIC DNA]</scope>
    <source>
        <strain evidence="15 16">7539</strain>
    </source>
</reference>
<feature type="transmembrane region" description="Helical" evidence="14">
    <location>
        <begin position="163"/>
        <end position="183"/>
    </location>
</feature>
<dbReference type="InterPro" id="IPR018212">
    <property type="entry name" value="Na/solute_symporter_CS"/>
</dbReference>
<keyword evidence="3 14" id="KW-0813">Transport</keyword>
<feature type="transmembrane region" description="Helical" evidence="14">
    <location>
        <begin position="402"/>
        <end position="421"/>
    </location>
</feature>
<evidence type="ECO:0000256" key="9">
    <source>
        <dbReference type="ARBA" id="ARBA00023065"/>
    </source>
</evidence>
<dbReference type="InterPro" id="IPR038377">
    <property type="entry name" value="Na/Glc_symporter_sf"/>
</dbReference>
<dbReference type="Proteomes" id="UP000216207">
    <property type="component" value="Unassembled WGS sequence"/>
</dbReference>
<dbReference type="RefSeq" id="WP_095254602.1">
    <property type="nucleotide sequence ID" value="NZ_JAUPFF010000001.1"/>
</dbReference>
<feature type="transmembrane region" description="Helical" evidence="14">
    <location>
        <begin position="370"/>
        <end position="390"/>
    </location>
</feature>
<dbReference type="FunFam" id="1.20.1730.10:FF:000002">
    <property type="entry name" value="Sodium/proline symporter"/>
    <property type="match status" value="1"/>
</dbReference>
<name>A0A268NZ87_SHOCL</name>
<evidence type="ECO:0000256" key="10">
    <source>
        <dbReference type="ARBA" id="ARBA00023136"/>
    </source>
</evidence>
<dbReference type="PROSITE" id="PS00456">
    <property type="entry name" value="NA_SOLUT_SYMP_1"/>
    <property type="match status" value="1"/>
</dbReference>
<dbReference type="Gene3D" id="1.20.1730.10">
    <property type="entry name" value="Sodium/glucose cotransporter"/>
    <property type="match status" value="1"/>
</dbReference>
<dbReference type="InterPro" id="IPR001734">
    <property type="entry name" value="Na/solute_symporter"/>
</dbReference>
<evidence type="ECO:0000256" key="8">
    <source>
        <dbReference type="ARBA" id="ARBA00023053"/>
    </source>
</evidence>
<keyword evidence="7 14" id="KW-1133">Transmembrane helix</keyword>
<dbReference type="Pfam" id="PF00474">
    <property type="entry name" value="SSF"/>
    <property type="match status" value="1"/>
</dbReference>
<comment type="subcellular location">
    <subcellularLocation>
        <location evidence="1 14">Cell membrane</location>
        <topology evidence="1 14">Multi-pass membrane protein</topology>
    </subcellularLocation>
</comment>
<feature type="transmembrane region" description="Helical" evidence="14">
    <location>
        <begin position="68"/>
        <end position="88"/>
    </location>
</feature>
<sequence>MLIRYEIIVSVIIYLLIMLVIGYYGYKKTVSHSDYTLGGRGLSPTVAALSAGASDMSGWLMLALPGSMYLTGIGAGWLAFGLILGAYLNWVFLAPRLRTYTETANDSITIPAFLENRFNDTSKLLRMLSSLIIIGFFTLYVSSGMVSGGVVFESVLGIEYRTGLMIVAGVTIAYTLFGGFLAVSWTDVVQGGVMMLALLLVPAFALAEVGGVSSTFTQIRDIDPLLMDIFRGVSVIGIIGSLAWGLGYFGQPHIIVRFMALRTAKEAKPARRIGMTWMILSIVGAMFTGLVGRAYLTGEGVFLETAEASETVFVVMGDMLFHPYVIGFIFSAILAAVMSTISSQLLVTSSSLTEDIYKTFLKRKPSDREMVMLGRGAVLVVSLVALALSWQQNSTILELVSYAWAGFGAAFGPVMLIALYWKGMTKWGALAGMGAGALVVVIWANTNLYAFLGMDERVYELLPGFIVAALVIYVVSKLTTNPKQVQEGFDVFKQRLDETK</sequence>
<feature type="transmembrane region" description="Helical" evidence="14">
    <location>
        <begin position="124"/>
        <end position="143"/>
    </location>
</feature>
<evidence type="ECO:0000256" key="12">
    <source>
        <dbReference type="ARBA" id="ARBA00033708"/>
    </source>
</evidence>
<keyword evidence="11 14" id="KW-0739">Sodium transport</keyword>
<evidence type="ECO:0000313" key="15">
    <source>
        <dbReference type="EMBL" id="PAE88816.1"/>
    </source>
</evidence>
<dbReference type="CDD" id="cd11475">
    <property type="entry name" value="SLC5sbd_PutP"/>
    <property type="match status" value="1"/>
</dbReference>
<keyword evidence="6 14" id="KW-0769">Symport</keyword>
<dbReference type="InterPro" id="IPR011851">
    <property type="entry name" value="Na/Pro_symporter"/>
</dbReference>
<evidence type="ECO:0000256" key="1">
    <source>
        <dbReference type="ARBA" id="ARBA00004651"/>
    </source>
</evidence>
<organism evidence="15 16">
    <name type="scientific">Shouchella clausii</name>
    <name type="common">Alkalihalobacillus clausii</name>
    <dbReference type="NCBI Taxonomy" id="79880"/>
    <lineage>
        <taxon>Bacteria</taxon>
        <taxon>Bacillati</taxon>
        <taxon>Bacillota</taxon>
        <taxon>Bacilli</taxon>
        <taxon>Bacillales</taxon>
        <taxon>Bacillaceae</taxon>
        <taxon>Shouchella</taxon>
    </lineage>
</organism>
<evidence type="ECO:0000256" key="11">
    <source>
        <dbReference type="ARBA" id="ARBA00023201"/>
    </source>
</evidence>
<feature type="transmembrane region" description="Helical" evidence="14">
    <location>
        <begin position="428"/>
        <end position="452"/>
    </location>
</feature>
<dbReference type="NCBIfam" id="TIGR00813">
    <property type="entry name" value="sss"/>
    <property type="match status" value="1"/>
</dbReference>
<dbReference type="NCBIfam" id="TIGR02121">
    <property type="entry name" value="Na_Pro_sym"/>
    <property type="match status" value="1"/>
</dbReference>
<keyword evidence="10 14" id="KW-0472">Membrane</keyword>
<dbReference type="GO" id="GO:0015193">
    <property type="term" value="F:L-proline transmembrane transporter activity"/>
    <property type="evidence" value="ECO:0007669"/>
    <property type="project" value="TreeGrafter"/>
</dbReference>
<evidence type="ECO:0000256" key="5">
    <source>
        <dbReference type="ARBA" id="ARBA00022692"/>
    </source>
</evidence>
<proteinExistence type="inferred from homology"/>
<evidence type="ECO:0000313" key="16">
    <source>
        <dbReference type="Proteomes" id="UP000216207"/>
    </source>
</evidence>
<feature type="transmembrane region" description="Helical" evidence="14">
    <location>
        <begin position="324"/>
        <end position="349"/>
    </location>
</feature>
<accession>A0A268NZ87</accession>
<dbReference type="PROSITE" id="PS50283">
    <property type="entry name" value="NA_SOLUT_SYMP_3"/>
    <property type="match status" value="1"/>
</dbReference>
<comment type="function">
    <text evidence="14">Catalyzes the sodium-dependent uptake of extracellular L-proline.</text>
</comment>
<evidence type="ECO:0000256" key="7">
    <source>
        <dbReference type="ARBA" id="ARBA00022989"/>
    </source>
</evidence>